<evidence type="ECO:0008006" key="5">
    <source>
        <dbReference type="Google" id="ProtNLM"/>
    </source>
</evidence>
<organism evidence="2 4">
    <name type="scientific">Stigmatella aurantiaca (strain DW4/3-1)</name>
    <dbReference type="NCBI Taxonomy" id="378806"/>
    <lineage>
        <taxon>Bacteria</taxon>
        <taxon>Pseudomonadati</taxon>
        <taxon>Myxococcota</taxon>
        <taxon>Myxococcia</taxon>
        <taxon>Myxococcales</taxon>
        <taxon>Cystobacterineae</taxon>
        <taxon>Archangiaceae</taxon>
        <taxon>Stigmatella</taxon>
    </lineage>
</organism>
<dbReference type="AlphaFoldDB" id="Q08ZE7"/>
<name>Q08ZE7_STIAD</name>
<evidence type="ECO:0000313" key="1">
    <source>
        <dbReference type="EMBL" id="ADO75332.1"/>
    </source>
</evidence>
<evidence type="ECO:0000313" key="3">
    <source>
        <dbReference type="Proteomes" id="UP000001351"/>
    </source>
</evidence>
<dbReference type="Proteomes" id="UP000001351">
    <property type="component" value="Chromosome"/>
</dbReference>
<accession>Q08ZE7</accession>
<dbReference type="EMBL" id="AAMD01000070">
    <property type="protein sequence ID" value="EAU65839.1"/>
    <property type="molecule type" value="Genomic_DNA"/>
</dbReference>
<dbReference type="STRING" id="378806.STAUR_7577"/>
<dbReference type="HOGENOM" id="CLU_2883770_0_0_7"/>
<evidence type="ECO:0000313" key="4">
    <source>
        <dbReference type="Proteomes" id="UP000032702"/>
    </source>
</evidence>
<gene>
    <name evidence="1" type="ordered locus">STAUR_7577</name>
    <name evidence="2" type="ORF">STIAU_5698</name>
</gene>
<keyword evidence="3" id="KW-1185">Reference proteome</keyword>
<dbReference type="KEGG" id="sur:STAUR_7577"/>
<protein>
    <recommendedName>
        <fullName evidence="5">Transposase</fullName>
    </recommendedName>
</protein>
<proteinExistence type="predicted"/>
<dbReference type="RefSeq" id="WP_002614816.1">
    <property type="nucleotide sequence ID" value="NC_014623.1"/>
</dbReference>
<reference evidence="2 4" key="1">
    <citation type="submission" date="2006-04" db="EMBL/GenBank/DDBJ databases">
        <authorList>
            <person name="Nierman W.C."/>
        </authorList>
    </citation>
    <scope>NUCLEOTIDE SEQUENCE [LARGE SCALE GENOMIC DNA]</scope>
    <source>
        <strain evidence="2 4">DW4/3-1</strain>
    </source>
</reference>
<dbReference type="Proteomes" id="UP000032702">
    <property type="component" value="Unassembled WGS sequence"/>
</dbReference>
<dbReference type="EMBL" id="CP002271">
    <property type="protein sequence ID" value="ADO75332.1"/>
    <property type="molecule type" value="Genomic_DNA"/>
</dbReference>
<evidence type="ECO:0000313" key="2">
    <source>
        <dbReference type="EMBL" id="EAU65839.1"/>
    </source>
</evidence>
<reference evidence="1 3" key="2">
    <citation type="journal article" date="2011" name="Mol. Biol. Evol.">
        <title>Comparative genomic analysis of fruiting body formation in Myxococcales.</title>
        <authorList>
            <person name="Huntley S."/>
            <person name="Hamann N."/>
            <person name="Wegener-Feldbrugge S."/>
            <person name="Treuner-Lange A."/>
            <person name="Kube M."/>
            <person name="Reinhardt R."/>
            <person name="Klages S."/>
            <person name="Muller R."/>
            <person name="Ronning C.M."/>
            <person name="Nierman W.C."/>
            <person name="Sogaard-Andersen L."/>
        </authorList>
    </citation>
    <scope>NUCLEOTIDE SEQUENCE [LARGE SCALE GENOMIC DNA]</scope>
    <source>
        <strain evidence="1 3">DW4/3-1</strain>
    </source>
</reference>
<sequence length="63" mass="7358">MNATHQQVLNIHVQDLGFAPLLPVVVLLKRCALLDFLLHADDTGRRFWRRPKRVTLARQLQTR</sequence>